<dbReference type="RefSeq" id="WP_114069539.1">
    <property type="nucleotide sequence ID" value="NZ_CP030850.1"/>
</dbReference>
<evidence type="ECO:0000313" key="2">
    <source>
        <dbReference type="Proteomes" id="UP000251993"/>
    </source>
</evidence>
<evidence type="ECO:0000313" key="1">
    <source>
        <dbReference type="EMBL" id="AXE20777.1"/>
    </source>
</evidence>
<keyword evidence="2" id="KW-1185">Reference proteome</keyword>
<organism evidence="1 2">
    <name type="scientific">Runella rosea</name>
    <dbReference type="NCBI Taxonomy" id="2259595"/>
    <lineage>
        <taxon>Bacteria</taxon>
        <taxon>Pseudomonadati</taxon>
        <taxon>Bacteroidota</taxon>
        <taxon>Cytophagia</taxon>
        <taxon>Cytophagales</taxon>
        <taxon>Spirosomataceae</taxon>
        <taxon>Runella</taxon>
    </lineage>
</organism>
<dbReference type="OrthoDB" id="1489643at2"/>
<dbReference type="AlphaFoldDB" id="A0A344TQ56"/>
<proteinExistence type="predicted"/>
<gene>
    <name evidence="1" type="ORF">DR864_25110</name>
</gene>
<protein>
    <submittedName>
        <fullName evidence="1">Uncharacterized protein</fullName>
    </submittedName>
</protein>
<name>A0A344TQ56_9BACT</name>
<dbReference type="KEGG" id="run:DR864_25110"/>
<dbReference type="EMBL" id="CP030850">
    <property type="protein sequence ID" value="AXE20777.1"/>
    <property type="molecule type" value="Genomic_DNA"/>
</dbReference>
<accession>A0A344TQ56</accession>
<dbReference type="Proteomes" id="UP000251993">
    <property type="component" value="Chromosome"/>
</dbReference>
<reference evidence="1 2" key="1">
    <citation type="submission" date="2018-07" db="EMBL/GenBank/DDBJ databases">
        <title>Genome sequencing of Runella.</title>
        <authorList>
            <person name="Baek M.-G."/>
            <person name="Yi H."/>
        </authorList>
    </citation>
    <scope>NUCLEOTIDE SEQUENCE [LARGE SCALE GENOMIC DNA]</scope>
    <source>
        <strain evidence="1 2">HYN0085</strain>
    </source>
</reference>
<sequence>MKHSFTAIFVSLLLFTFCFIGCKSAKKAFKRGDYDESVLRAAEKLRDSPTNSSAKEILIQAYPLALQQNLDDVARYQNAPEAFHFEPVVDAYVRLNRLYDALRKCPACERLVTVRSFIPEERDAREKAASERYEAGMLSMQNKENRQMARQAYEHFESANALLGGYKNVQSMLDESYEYASFKVVVEQVLVTSRAYQLSNEYFQNKVNEFLQTNKRLNKFVRFYSPQEASTTRLKPDHVIKLEFDDFVVGQTLIQSNTDVVTSKDSVKVGETTVNGKKIPVYNKVTAKLTRTRKSVLSSGLLDMQVMDFRNKSVVTQEKFRGDFTWVCEWANFNGDERALTAEQKRLCSVREINPPPPQQLFIEFSKPIYDRLTSKIRDYYKNY</sequence>